<evidence type="ECO:0000313" key="1">
    <source>
        <dbReference type="EMBL" id="AFD07416.1"/>
    </source>
</evidence>
<gene>
    <name evidence="1" type="ordered locus">Solca_2375</name>
</gene>
<keyword evidence="2" id="KW-1185">Reference proteome</keyword>
<dbReference type="PROSITE" id="PS51257">
    <property type="entry name" value="PROKAR_LIPOPROTEIN"/>
    <property type="match status" value="1"/>
</dbReference>
<name>H8KUJ2_SOLCM</name>
<dbReference type="HOGENOM" id="CLU_2810148_0_0_10"/>
<reference evidence="1" key="1">
    <citation type="submission" date="2012-02" db="EMBL/GenBank/DDBJ databases">
        <title>The complete genome of Solitalea canadensis DSM 3403.</title>
        <authorList>
            <consortium name="US DOE Joint Genome Institute (JGI-PGF)"/>
            <person name="Lucas S."/>
            <person name="Copeland A."/>
            <person name="Lapidus A."/>
            <person name="Glavina del Rio T."/>
            <person name="Dalin E."/>
            <person name="Tice H."/>
            <person name="Bruce D."/>
            <person name="Goodwin L."/>
            <person name="Pitluck S."/>
            <person name="Peters L."/>
            <person name="Ovchinnikova G."/>
            <person name="Lu M."/>
            <person name="Kyrpides N."/>
            <person name="Mavromatis K."/>
            <person name="Ivanova N."/>
            <person name="Brettin T."/>
            <person name="Detter J.C."/>
            <person name="Han C."/>
            <person name="Larimer F."/>
            <person name="Land M."/>
            <person name="Hauser L."/>
            <person name="Markowitz V."/>
            <person name="Cheng J.-F."/>
            <person name="Hugenholtz P."/>
            <person name="Woyke T."/>
            <person name="Wu D."/>
            <person name="Spring S."/>
            <person name="Schroeder M."/>
            <person name="Kopitz M."/>
            <person name="Brambilla E."/>
            <person name="Klenk H.-P."/>
            <person name="Eisen J.A."/>
        </authorList>
    </citation>
    <scope>NUCLEOTIDE SEQUENCE</scope>
    <source>
        <strain evidence="1">DSM 3403</strain>
    </source>
</reference>
<accession>H8KUJ2</accession>
<dbReference type="KEGG" id="scn:Solca_2375"/>
<protein>
    <recommendedName>
        <fullName evidence="3">Lipoprotein</fullName>
    </recommendedName>
</protein>
<dbReference type="EMBL" id="CP003349">
    <property type="protein sequence ID" value="AFD07416.1"/>
    <property type="molecule type" value="Genomic_DNA"/>
</dbReference>
<dbReference type="Proteomes" id="UP000007590">
    <property type="component" value="Chromosome"/>
</dbReference>
<sequence length="67" mass="7641">MIKKLLAITLVIILFAVSCKKDESIESSKSKEHFTIDEAKSWFQSRELNSSSKQIEGKSKKKKVNIL</sequence>
<evidence type="ECO:0000313" key="2">
    <source>
        <dbReference type="Proteomes" id="UP000007590"/>
    </source>
</evidence>
<dbReference type="RefSeq" id="WP_014680643.1">
    <property type="nucleotide sequence ID" value="NC_017770.1"/>
</dbReference>
<proteinExistence type="predicted"/>
<evidence type="ECO:0008006" key="3">
    <source>
        <dbReference type="Google" id="ProtNLM"/>
    </source>
</evidence>
<dbReference type="AlphaFoldDB" id="H8KUJ2"/>
<organism evidence="1 2">
    <name type="scientific">Solitalea canadensis (strain ATCC 29591 / DSM 3403 / JCM 21819 / LMG 8368 / NBRC 15130 / NCIMB 12057 / USAM 9D)</name>
    <name type="common">Flexibacter canadensis</name>
    <dbReference type="NCBI Taxonomy" id="929556"/>
    <lineage>
        <taxon>Bacteria</taxon>
        <taxon>Pseudomonadati</taxon>
        <taxon>Bacteroidota</taxon>
        <taxon>Sphingobacteriia</taxon>
        <taxon>Sphingobacteriales</taxon>
        <taxon>Sphingobacteriaceae</taxon>
        <taxon>Solitalea</taxon>
    </lineage>
</organism>
<dbReference type="STRING" id="929556.Solca_2375"/>